<accession>A0ABW1UCB0</accession>
<organism evidence="1 2">
    <name type="scientific">Levilactobacillus angrenensis</name>
    <dbReference type="NCBI Taxonomy" id="2486020"/>
    <lineage>
        <taxon>Bacteria</taxon>
        <taxon>Bacillati</taxon>
        <taxon>Bacillota</taxon>
        <taxon>Bacilli</taxon>
        <taxon>Lactobacillales</taxon>
        <taxon>Lactobacillaceae</taxon>
        <taxon>Levilactobacillus</taxon>
    </lineage>
</organism>
<name>A0ABW1UCB0_9LACO</name>
<dbReference type="Proteomes" id="UP001596258">
    <property type="component" value="Unassembled WGS sequence"/>
</dbReference>
<dbReference type="EMBL" id="JBHSSO010000063">
    <property type="protein sequence ID" value="MFC6290150.1"/>
    <property type="molecule type" value="Genomic_DNA"/>
</dbReference>
<dbReference type="InterPro" id="IPR021321">
    <property type="entry name" value="DUF2922"/>
</dbReference>
<evidence type="ECO:0000313" key="1">
    <source>
        <dbReference type="EMBL" id="MFC6290150.1"/>
    </source>
</evidence>
<proteinExistence type="predicted"/>
<dbReference type="RefSeq" id="WP_125577354.1">
    <property type="nucleotide sequence ID" value="NZ_JBHSSO010000063.1"/>
</dbReference>
<dbReference type="Pfam" id="PF11148">
    <property type="entry name" value="DUF2922"/>
    <property type="match status" value="1"/>
</dbReference>
<sequence length="77" mass="8499">MKALELSFKGSDLRIKHLRLKYVNTDLSAIEVENLMKQIAAAKLFNKDGVDLYATPVRADIIETTKTNLVGDPAPIA</sequence>
<reference evidence="2" key="1">
    <citation type="journal article" date="2019" name="Int. J. Syst. Evol. Microbiol.">
        <title>The Global Catalogue of Microorganisms (GCM) 10K type strain sequencing project: providing services to taxonomists for standard genome sequencing and annotation.</title>
        <authorList>
            <consortium name="The Broad Institute Genomics Platform"/>
            <consortium name="The Broad Institute Genome Sequencing Center for Infectious Disease"/>
            <person name="Wu L."/>
            <person name="Ma J."/>
        </authorList>
    </citation>
    <scope>NUCLEOTIDE SEQUENCE [LARGE SCALE GENOMIC DNA]</scope>
    <source>
        <strain evidence="2">CCM 8893</strain>
    </source>
</reference>
<comment type="caution">
    <text evidence="1">The sequence shown here is derived from an EMBL/GenBank/DDBJ whole genome shotgun (WGS) entry which is preliminary data.</text>
</comment>
<keyword evidence="2" id="KW-1185">Reference proteome</keyword>
<protein>
    <submittedName>
        <fullName evidence="1">DUF2922 domain-containing protein</fullName>
    </submittedName>
</protein>
<gene>
    <name evidence="1" type="ORF">ACFP1M_08210</name>
</gene>
<evidence type="ECO:0000313" key="2">
    <source>
        <dbReference type="Proteomes" id="UP001596258"/>
    </source>
</evidence>